<dbReference type="OrthoDB" id="1898716at2759"/>
<dbReference type="InterPro" id="IPR002100">
    <property type="entry name" value="TF_MADSbox"/>
</dbReference>
<keyword evidence="2" id="KW-0805">Transcription regulation</keyword>
<dbReference type="Pfam" id="PF00319">
    <property type="entry name" value="SRF-TF"/>
    <property type="match status" value="1"/>
</dbReference>
<keyword evidence="3" id="KW-0238">DNA-binding</keyword>
<evidence type="ECO:0000313" key="9">
    <source>
        <dbReference type="Proteomes" id="UP001146351"/>
    </source>
</evidence>
<evidence type="ECO:0000256" key="1">
    <source>
        <dbReference type="ARBA" id="ARBA00004123"/>
    </source>
</evidence>
<feature type="domain" description="MADS-box" evidence="7">
    <location>
        <begin position="25"/>
        <end position="47"/>
    </location>
</feature>
<dbReference type="InterPro" id="IPR036879">
    <property type="entry name" value="TF_MADSbox_sf"/>
</dbReference>
<feature type="region of interest" description="Disordered" evidence="6">
    <location>
        <begin position="1"/>
        <end position="27"/>
    </location>
</feature>
<protein>
    <recommendedName>
        <fullName evidence="7">MADS-box domain-containing protein</fullName>
    </recommendedName>
</protein>
<dbReference type="GO" id="GO:0045944">
    <property type="term" value="P:positive regulation of transcription by RNA polymerase II"/>
    <property type="evidence" value="ECO:0007669"/>
    <property type="project" value="UniProtKB-ARBA"/>
</dbReference>
<proteinExistence type="predicted"/>
<reference evidence="8" key="2">
    <citation type="journal article" date="2023" name="IMA Fungus">
        <title>Comparative genomic study of the Penicillium genus elucidates a diverse pangenome and 15 lateral gene transfer events.</title>
        <authorList>
            <person name="Petersen C."/>
            <person name="Sorensen T."/>
            <person name="Nielsen M.R."/>
            <person name="Sondergaard T.E."/>
            <person name="Sorensen J.L."/>
            <person name="Fitzpatrick D.A."/>
            <person name="Frisvad J.C."/>
            <person name="Nielsen K.L."/>
        </authorList>
    </citation>
    <scope>NUCLEOTIDE SEQUENCE</scope>
    <source>
        <strain evidence="8">IBT 21917</strain>
    </source>
</reference>
<dbReference type="AlphaFoldDB" id="A0A9W9LKN5"/>
<evidence type="ECO:0000256" key="5">
    <source>
        <dbReference type="ARBA" id="ARBA00023242"/>
    </source>
</evidence>
<comment type="caution">
    <text evidence="8">The sequence shown here is derived from an EMBL/GenBank/DDBJ whole genome shotgun (WGS) entry which is preliminary data.</text>
</comment>
<comment type="subcellular location">
    <subcellularLocation>
        <location evidence="1">Nucleus</location>
    </subcellularLocation>
</comment>
<dbReference type="GO" id="GO:0003677">
    <property type="term" value="F:DNA binding"/>
    <property type="evidence" value="ECO:0007669"/>
    <property type="project" value="UniProtKB-KW"/>
</dbReference>
<keyword evidence="9" id="KW-1185">Reference proteome</keyword>
<keyword evidence="4" id="KW-0804">Transcription</keyword>
<name>A0A9W9LKN5_9EURO</name>
<dbReference type="SUPFAM" id="SSF55455">
    <property type="entry name" value="SRF-like"/>
    <property type="match status" value="1"/>
</dbReference>
<sequence length="90" mass="10418">MAIATSGKTHVARSERKLARQKRDRRKKSLMKKAYEYSKMCNADIWVGIQIRESGHVFIFSADASNFWSFVGSQLGSYYPTPFHKTERDL</sequence>
<evidence type="ECO:0000256" key="4">
    <source>
        <dbReference type="ARBA" id="ARBA00023163"/>
    </source>
</evidence>
<gene>
    <name evidence="8" type="ORF">N7492_006752</name>
</gene>
<dbReference type="Proteomes" id="UP001146351">
    <property type="component" value="Unassembled WGS sequence"/>
</dbReference>
<evidence type="ECO:0000256" key="2">
    <source>
        <dbReference type="ARBA" id="ARBA00023015"/>
    </source>
</evidence>
<evidence type="ECO:0000256" key="3">
    <source>
        <dbReference type="ARBA" id="ARBA00023125"/>
    </source>
</evidence>
<organism evidence="8 9">
    <name type="scientific">Penicillium capsulatum</name>
    <dbReference type="NCBI Taxonomy" id="69766"/>
    <lineage>
        <taxon>Eukaryota</taxon>
        <taxon>Fungi</taxon>
        <taxon>Dikarya</taxon>
        <taxon>Ascomycota</taxon>
        <taxon>Pezizomycotina</taxon>
        <taxon>Eurotiomycetes</taxon>
        <taxon>Eurotiomycetidae</taxon>
        <taxon>Eurotiales</taxon>
        <taxon>Aspergillaceae</taxon>
        <taxon>Penicillium</taxon>
    </lineage>
</organism>
<evidence type="ECO:0000259" key="7">
    <source>
        <dbReference type="Pfam" id="PF00319"/>
    </source>
</evidence>
<dbReference type="EMBL" id="JAPQKO010000005">
    <property type="protein sequence ID" value="KAJ5161360.1"/>
    <property type="molecule type" value="Genomic_DNA"/>
</dbReference>
<keyword evidence="5" id="KW-0539">Nucleus</keyword>
<evidence type="ECO:0000313" key="8">
    <source>
        <dbReference type="EMBL" id="KAJ5161360.1"/>
    </source>
</evidence>
<accession>A0A9W9LKN5</accession>
<dbReference type="GO" id="GO:0005634">
    <property type="term" value="C:nucleus"/>
    <property type="evidence" value="ECO:0007669"/>
    <property type="project" value="UniProtKB-SubCell"/>
</dbReference>
<dbReference type="Gene3D" id="3.40.1810.10">
    <property type="entry name" value="Transcription factor, MADS-box"/>
    <property type="match status" value="1"/>
</dbReference>
<evidence type="ECO:0000256" key="6">
    <source>
        <dbReference type="SAM" id="MobiDB-lite"/>
    </source>
</evidence>
<reference evidence="8" key="1">
    <citation type="submission" date="2022-11" db="EMBL/GenBank/DDBJ databases">
        <authorList>
            <person name="Petersen C."/>
        </authorList>
    </citation>
    <scope>NUCLEOTIDE SEQUENCE</scope>
    <source>
        <strain evidence="8">IBT 21917</strain>
    </source>
</reference>
<dbReference type="GO" id="GO:0046983">
    <property type="term" value="F:protein dimerization activity"/>
    <property type="evidence" value="ECO:0007669"/>
    <property type="project" value="InterPro"/>
</dbReference>